<gene>
    <name evidence="6" type="primary">znuA</name>
    <name evidence="6" type="ORF">CPBP_01091</name>
</gene>
<evidence type="ECO:0000256" key="1">
    <source>
        <dbReference type="ARBA" id="ARBA00011028"/>
    </source>
</evidence>
<evidence type="ECO:0000313" key="7">
    <source>
        <dbReference type="Proteomes" id="UP000594001"/>
    </source>
</evidence>
<keyword evidence="4" id="KW-0732">Signal</keyword>
<keyword evidence="3" id="KW-0813">Transport</keyword>
<dbReference type="InterPro" id="IPR050492">
    <property type="entry name" value="Bact_metal-bind_prot9"/>
</dbReference>
<keyword evidence="5" id="KW-0406">Ion transport</keyword>
<protein>
    <recommendedName>
        <fullName evidence="2">High-affinity zinc uptake system protein ZnuA</fullName>
    </recommendedName>
</protein>
<evidence type="ECO:0000256" key="3">
    <source>
        <dbReference type="ARBA" id="ARBA00022448"/>
    </source>
</evidence>
<dbReference type="RefSeq" id="WP_350331854.1">
    <property type="nucleotide sequence ID" value="NZ_CP054719.1"/>
</dbReference>
<reference evidence="6 7" key="1">
    <citation type="submission" date="2020-06" db="EMBL/GenBank/DDBJ databases">
        <title>The endosymbiont of the kinetoplastid Bodo saltans is a Paracaedibacter-like alpha-proteobacterium possessing a putative toxin-antitoxin system.</title>
        <authorList>
            <person name="Midha S."/>
            <person name="Rigden D.J."/>
            <person name="Siozios S."/>
            <person name="Hurst G.D.D."/>
            <person name="Jackson A.P."/>
        </authorList>
    </citation>
    <scope>NUCLEOTIDE SEQUENCE [LARGE SCALE GENOMIC DNA]</scope>
    <source>
        <strain evidence="6">Lake Konstanz</strain>
    </source>
</reference>
<keyword evidence="5" id="KW-0864">Zinc transport</keyword>
<dbReference type="Gene3D" id="3.40.50.1980">
    <property type="entry name" value="Nitrogenase molybdenum iron protein domain"/>
    <property type="match status" value="3"/>
</dbReference>
<dbReference type="InterPro" id="IPR006127">
    <property type="entry name" value="ZnuA-like"/>
</dbReference>
<keyword evidence="5" id="KW-0862">Zinc</keyword>
<dbReference type="Pfam" id="PF01297">
    <property type="entry name" value="ZnuA"/>
    <property type="match status" value="1"/>
</dbReference>
<evidence type="ECO:0000256" key="5">
    <source>
        <dbReference type="ARBA" id="ARBA00022906"/>
    </source>
</evidence>
<keyword evidence="7" id="KW-1185">Reference proteome</keyword>
<sequence length="269" mass="29904">MKHFLHVCGVVGILLNSIMADVVVSCKPLYFVVAPLIKGVDTPKLLINHGQCGHHHHARPSEILLIKSAKLVVWNGSTHEPFMSKLIGSAKANIKVFDETDGFSWLSPNEVIKKLPAVVGALKSVYPECDHATIDANAKVFIEELQKLHEKTQLQLQPLSGKSILTTYPVLTYFANAYGLVVSGYMMGSPEESMTPQRLRNVYKVLEERRVIGVIKDHHVPINVVQNLVQKYKLPILTVDTEGVDIPASTRGYNILIERLAQSIVKWAQ</sequence>
<proteinExistence type="inferred from homology"/>
<dbReference type="GO" id="GO:0046872">
    <property type="term" value="F:metal ion binding"/>
    <property type="evidence" value="ECO:0007669"/>
    <property type="project" value="InterPro"/>
</dbReference>
<dbReference type="Proteomes" id="UP000594001">
    <property type="component" value="Chromosome"/>
</dbReference>
<dbReference type="PANTHER" id="PTHR42953:SF3">
    <property type="entry name" value="HIGH-AFFINITY ZINC UPTAKE SYSTEM PROTEIN ZNUA"/>
    <property type="match status" value="1"/>
</dbReference>
<evidence type="ECO:0000256" key="2">
    <source>
        <dbReference type="ARBA" id="ARBA00015915"/>
    </source>
</evidence>
<dbReference type="SUPFAM" id="SSF53807">
    <property type="entry name" value="Helical backbone' metal receptor"/>
    <property type="match status" value="1"/>
</dbReference>
<comment type="similarity">
    <text evidence="1">Belongs to the bacterial solute-binding protein 9 family.</text>
</comment>
<evidence type="ECO:0000313" key="6">
    <source>
        <dbReference type="EMBL" id="QOL20302.1"/>
    </source>
</evidence>
<dbReference type="KEGG" id="pbal:CPBP_01091"/>
<evidence type="ECO:0000256" key="4">
    <source>
        <dbReference type="ARBA" id="ARBA00022729"/>
    </source>
</evidence>
<name>A0A7L9RUS3_9PROT</name>
<dbReference type="EMBL" id="CP054719">
    <property type="protein sequence ID" value="QOL20302.1"/>
    <property type="molecule type" value="Genomic_DNA"/>
</dbReference>
<dbReference type="AlphaFoldDB" id="A0A7L9RUS3"/>
<dbReference type="GO" id="GO:0006829">
    <property type="term" value="P:zinc ion transport"/>
    <property type="evidence" value="ECO:0007669"/>
    <property type="project" value="UniProtKB-KW"/>
</dbReference>
<accession>A0A7L9RUS3</accession>
<dbReference type="PANTHER" id="PTHR42953">
    <property type="entry name" value="HIGH-AFFINITY ZINC UPTAKE SYSTEM PROTEIN ZNUA-RELATED"/>
    <property type="match status" value="1"/>
</dbReference>
<organism evidence="6 7">
    <name type="scientific">Candidatus Bodocaedibacter vickermanii</name>
    <dbReference type="NCBI Taxonomy" id="2741701"/>
    <lineage>
        <taxon>Bacteria</taxon>
        <taxon>Pseudomonadati</taxon>
        <taxon>Pseudomonadota</taxon>
        <taxon>Alphaproteobacteria</taxon>
        <taxon>Holosporales</taxon>
        <taxon>Candidatus Paracaedibacteraceae</taxon>
        <taxon>Candidatus Bodocaedibacter</taxon>
    </lineage>
</organism>